<dbReference type="Gene3D" id="3.80.10.10">
    <property type="entry name" value="Ribonuclease Inhibitor"/>
    <property type="match status" value="1"/>
</dbReference>
<comment type="caution">
    <text evidence="1">The sequence shown here is derived from an EMBL/GenBank/DDBJ whole genome shotgun (WGS) entry which is preliminary data.</text>
</comment>
<dbReference type="SUPFAM" id="SSF52047">
    <property type="entry name" value="RNI-like"/>
    <property type="match status" value="1"/>
</dbReference>
<evidence type="ECO:0000313" key="1">
    <source>
        <dbReference type="EMBL" id="KAK7052114.1"/>
    </source>
</evidence>
<keyword evidence="2" id="KW-1185">Reference proteome</keyword>
<reference evidence="1 2" key="1">
    <citation type="journal article" date="2024" name="J Genomics">
        <title>Draft genome sequencing and assembly of Favolaschia claudopus CIRM-BRFM 2984 isolated from oak limbs.</title>
        <authorList>
            <person name="Navarro D."/>
            <person name="Drula E."/>
            <person name="Chaduli D."/>
            <person name="Cazenave R."/>
            <person name="Ahrendt S."/>
            <person name="Wang J."/>
            <person name="Lipzen A."/>
            <person name="Daum C."/>
            <person name="Barry K."/>
            <person name="Grigoriev I.V."/>
            <person name="Favel A."/>
            <person name="Rosso M.N."/>
            <person name="Martin F."/>
        </authorList>
    </citation>
    <scope>NUCLEOTIDE SEQUENCE [LARGE SCALE GENOMIC DNA]</scope>
    <source>
        <strain evidence="1 2">CIRM-BRFM 2984</strain>
    </source>
</reference>
<proteinExistence type="predicted"/>
<evidence type="ECO:0008006" key="3">
    <source>
        <dbReference type="Google" id="ProtNLM"/>
    </source>
</evidence>
<organism evidence="1 2">
    <name type="scientific">Favolaschia claudopus</name>
    <dbReference type="NCBI Taxonomy" id="2862362"/>
    <lineage>
        <taxon>Eukaryota</taxon>
        <taxon>Fungi</taxon>
        <taxon>Dikarya</taxon>
        <taxon>Basidiomycota</taxon>
        <taxon>Agaricomycotina</taxon>
        <taxon>Agaricomycetes</taxon>
        <taxon>Agaricomycetidae</taxon>
        <taxon>Agaricales</taxon>
        <taxon>Marasmiineae</taxon>
        <taxon>Mycenaceae</taxon>
        <taxon>Favolaschia</taxon>
    </lineage>
</organism>
<dbReference type="InterPro" id="IPR032675">
    <property type="entry name" value="LRR_dom_sf"/>
</dbReference>
<gene>
    <name evidence="1" type="ORF">R3P38DRAFT_2858637</name>
</gene>
<dbReference type="AlphaFoldDB" id="A0AAW0DM01"/>
<name>A0AAW0DM01_9AGAR</name>
<dbReference type="EMBL" id="JAWWNJ010000007">
    <property type="protein sequence ID" value="KAK7052114.1"/>
    <property type="molecule type" value="Genomic_DNA"/>
</dbReference>
<protein>
    <recommendedName>
        <fullName evidence="3">F-box domain-containing protein</fullName>
    </recommendedName>
</protein>
<accession>A0AAW0DM01</accession>
<evidence type="ECO:0000313" key="2">
    <source>
        <dbReference type="Proteomes" id="UP001362999"/>
    </source>
</evidence>
<sequence>MAVLLDLSPELVTAVLDHLAPFSQTLDNLCLAGNRNLLALARPYTWREVDLTLSDNRKTSAALAERLLSFCADSAKVSAVRSLNLAFVGRFDYHTPAIKTLAENLPRLVNVTHATVNCVNSYNAFGWALPRYIQSIVEELPSLLSLAVDGCLDGFHDGAQDMGENPIPPLRHLRARFCQPEIYEGVSTVWSYCSNLEVVELAGGLAEKFLKQHSLLTDTEIKVKTMLVYSCGMNSILYDRTKRPAIFETAKTIKLISDVNSSTMSPASDSDSWELTVFEANPNEPSESLTEFVLDLSICVESFGVILSGIRSPILERIGVIAADDGSWIPSEFDQFLTRLTDNGGLFFAGFESLEELILPCDGVSPETLRLLPPLLAHAPALQHLYFAATDCGDLAAAAKTYAEAISTLASVSWRNRCCFCVSRQAGVSPVRLTERPYEAPRWQGWNGIGKWWEI</sequence>
<dbReference type="Proteomes" id="UP001362999">
    <property type="component" value="Unassembled WGS sequence"/>
</dbReference>